<accession>A0ABT4E1B0</accession>
<proteinExistence type="predicted"/>
<reference evidence="1 2" key="1">
    <citation type="submission" date="2022-05" db="EMBL/GenBank/DDBJ databases">
        <title>Genome Sequencing of Bee-Associated Microbes.</title>
        <authorList>
            <person name="Dunlap C."/>
        </authorList>
    </citation>
    <scope>NUCLEOTIDE SEQUENCE [LARGE SCALE GENOMIC DNA]</scope>
    <source>
        <strain evidence="1 2">NRRL NRS-1438</strain>
    </source>
</reference>
<sequence length="73" mass="8214">MIDLVFVIFVDAFEKARGKGIVGPEGESGIKLLKGKGIKKGDKIYTGLLSIDWTQRIERITQMNGTYVRIDWV</sequence>
<name>A0ABT4E1B0_9BACL</name>
<gene>
    <name evidence="1" type="ORF">M5X09_27780</name>
</gene>
<comment type="caution">
    <text evidence="1">The sequence shown here is derived from an EMBL/GenBank/DDBJ whole genome shotgun (WGS) entry which is preliminary data.</text>
</comment>
<keyword evidence="2" id="KW-1185">Reference proteome</keyword>
<dbReference type="EMBL" id="JAMDLW010000068">
    <property type="protein sequence ID" value="MCY9523405.1"/>
    <property type="molecule type" value="Genomic_DNA"/>
</dbReference>
<evidence type="ECO:0000313" key="2">
    <source>
        <dbReference type="Proteomes" id="UP001207626"/>
    </source>
</evidence>
<dbReference type="RefSeq" id="WP_087434647.1">
    <property type="nucleotide sequence ID" value="NZ_JAMDLV010000114.1"/>
</dbReference>
<protein>
    <submittedName>
        <fullName evidence="1">Uncharacterized protein</fullName>
    </submittedName>
</protein>
<organism evidence="1 2">
    <name type="scientific">Paenibacillus apiarius</name>
    <dbReference type="NCBI Taxonomy" id="46240"/>
    <lineage>
        <taxon>Bacteria</taxon>
        <taxon>Bacillati</taxon>
        <taxon>Bacillota</taxon>
        <taxon>Bacilli</taxon>
        <taxon>Bacillales</taxon>
        <taxon>Paenibacillaceae</taxon>
        <taxon>Paenibacillus</taxon>
    </lineage>
</organism>
<dbReference type="Proteomes" id="UP001207626">
    <property type="component" value="Unassembled WGS sequence"/>
</dbReference>
<evidence type="ECO:0000313" key="1">
    <source>
        <dbReference type="EMBL" id="MCY9523405.1"/>
    </source>
</evidence>